<dbReference type="RefSeq" id="WP_153370053.1">
    <property type="nucleotide sequence ID" value="NZ_CP045650.1"/>
</dbReference>
<dbReference type="GO" id="GO:0003677">
    <property type="term" value="F:DNA binding"/>
    <property type="evidence" value="ECO:0007669"/>
    <property type="project" value="UniProtKB-UniRule"/>
</dbReference>
<dbReference type="AlphaFoldDB" id="A0A5Q0P1G9"/>
<dbReference type="PANTHER" id="PTHR47752">
    <property type="entry name" value="HTH-TYPE TRANSCRIPTIONAL REPRESSOR FABR"/>
    <property type="match status" value="1"/>
</dbReference>
<organism evidence="4 7">
    <name type="scientific">Acinetobacter wanghuae</name>
    <dbReference type="NCBI Taxonomy" id="2662362"/>
    <lineage>
        <taxon>Bacteria</taxon>
        <taxon>Pseudomonadati</taxon>
        <taxon>Pseudomonadota</taxon>
        <taxon>Gammaproteobacteria</taxon>
        <taxon>Moraxellales</taxon>
        <taxon>Moraxellaceae</taxon>
        <taxon>Acinetobacter</taxon>
    </lineage>
</organism>
<proteinExistence type="predicted"/>
<dbReference type="PANTHER" id="PTHR47752:SF1">
    <property type="entry name" value="HTH-TYPE TRANSCRIPTIONAL REPRESSOR FABR"/>
    <property type="match status" value="1"/>
</dbReference>
<dbReference type="InterPro" id="IPR050692">
    <property type="entry name" value="HTH_transcr_repressor_FabR"/>
</dbReference>
<dbReference type="Proteomes" id="UP000480556">
    <property type="component" value="Unassembled WGS sequence"/>
</dbReference>
<gene>
    <name evidence="5" type="ORF">GFH30_00245</name>
    <name evidence="4" type="ORF">GHJ48_12005</name>
</gene>
<sequence length="213" mass="24759">MSVRDEKKQQTHQAFINAALKLCYEKGSFSCVSLRELSQTVDRVPTAFYRHFDDMQQLGLELVDQASHDVRHVIHHLGKMMIQQPAANIQQRADFFFTSVIASKETWHFFISGRSNGPFEIRHALQREYDFLLQDIVSRLADLPDFYALKDPKKIELAAELFLQLLLSFATECLNIQLLYSEEIQQQKQKALEDFSLAKIQFLYESMNIKKPA</sequence>
<evidence type="ECO:0000313" key="6">
    <source>
        <dbReference type="Proteomes" id="UP000327478"/>
    </source>
</evidence>
<evidence type="ECO:0000313" key="7">
    <source>
        <dbReference type="Proteomes" id="UP000480556"/>
    </source>
</evidence>
<protein>
    <recommendedName>
        <fullName evidence="3">HTH tetR-type domain-containing protein</fullName>
    </recommendedName>
</protein>
<name>A0A5Q0P1G9_9GAMM</name>
<evidence type="ECO:0000256" key="1">
    <source>
        <dbReference type="ARBA" id="ARBA00023125"/>
    </source>
</evidence>
<dbReference type="InterPro" id="IPR001647">
    <property type="entry name" value="HTH_TetR"/>
</dbReference>
<dbReference type="Gene3D" id="1.10.10.60">
    <property type="entry name" value="Homeodomain-like"/>
    <property type="match status" value="1"/>
</dbReference>
<reference evidence="6 7" key="1">
    <citation type="submission" date="2019-10" db="EMBL/GenBank/DDBJ databases">
        <authorList>
            <person name="Dong K."/>
        </authorList>
    </citation>
    <scope>NUCLEOTIDE SEQUENCE [LARGE SCALE GENOMIC DNA]</scope>
    <source>
        <strain evidence="6">dk386</strain>
        <strain evidence="5">Dk386</strain>
        <strain evidence="7">dk771</strain>
        <strain evidence="4">Dk771</strain>
    </source>
</reference>
<dbReference type="Gene3D" id="1.10.357.10">
    <property type="entry name" value="Tetracycline Repressor, domain 2"/>
    <property type="match status" value="1"/>
</dbReference>
<dbReference type="SUPFAM" id="SSF46689">
    <property type="entry name" value="Homeodomain-like"/>
    <property type="match status" value="1"/>
</dbReference>
<evidence type="ECO:0000256" key="2">
    <source>
        <dbReference type="PROSITE-ProRule" id="PRU00335"/>
    </source>
</evidence>
<keyword evidence="6" id="KW-1185">Reference proteome</keyword>
<evidence type="ECO:0000313" key="5">
    <source>
        <dbReference type="EMBL" id="QGA09921.1"/>
    </source>
</evidence>
<dbReference type="Proteomes" id="UP000327478">
    <property type="component" value="Chromosome"/>
</dbReference>
<dbReference type="EMBL" id="CP045650">
    <property type="protein sequence ID" value="QGA09921.1"/>
    <property type="molecule type" value="Genomic_DNA"/>
</dbReference>
<keyword evidence="1 2" id="KW-0238">DNA-binding</keyword>
<feature type="DNA-binding region" description="H-T-H motif" evidence="2">
    <location>
        <begin position="33"/>
        <end position="52"/>
    </location>
</feature>
<dbReference type="PROSITE" id="PS50977">
    <property type="entry name" value="HTH_TETR_2"/>
    <property type="match status" value="1"/>
</dbReference>
<evidence type="ECO:0000313" key="4">
    <source>
        <dbReference type="EMBL" id="MQW93106.1"/>
    </source>
</evidence>
<dbReference type="EMBL" id="WITK01000023">
    <property type="protein sequence ID" value="MQW93106.1"/>
    <property type="molecule type" value="Genomic_DNA"/>
</dbReference>
<evidence type="ECO:0000259" key="3">
    <source>
        <dbReference type="PROSITE" id="PS50977"/>
    </source>
</evidence>
<feature type="domain" description="HTH tetR-type" evidence="3">
    <location>
        <begin position="9"/>
        <end position="70"/>
    </location>
</feature>
<accession>A0A5Q0P1G9</accession>
<dbReference type="InterPro" id="IPR009057">
    <property type="entry name" value="Homeodomain-like_sf"/>
</dbReference>